<comment type="caution">
    <text evidence="9">The sequence shown here is derived from an EMBL/GenBank/DDBJ whole genome shotgun (WGS) entry which is preliminary data.</text>
</comment>
<dbReference type="PROSITE" id="PS50082">
    <property type="entry name" value="WD_REPEATS_2"/>
    <property type="match status" value="1"/>
</dbReference>
<dbReference type="EMBL" id="JAULSR010000004">
    <property type="protein sequence ID" value="KAK0621649.1"/>
    <property type="molecule type" value="Genomic_DNA"/>
</dbReference>
<feature type="region of interest" description="Disordered" evidence="8">
    <location>
        <begin position="258"/>
        <end position="294"/>
    </location>
</feature>
<reference evidence="9" key="1">
    <citation type="submission" date="2023-06" db="EMBL/GenBank/DDBJ databases">
        <title>Genome-scale phylogeny and comparative genomics of the fungal order Sordariales.</title>
        <authorList>
            <consortium name="Lawrence Berkeley National Laboratory"/>
            <person name="Hensen N."/>
            <person name="Bonometti L."/>
            <person name="Westerberg I."/>
            <person name="Brannstrom I.O."/>
            <person name="Guillou S."/>
            <person name="Cros-Aarteil S."/>
            <person name="Calhoun S."/>
            <person name="Haridas S."/>
            <person name="Kuo A."/>
            <person name="Mondo S."/>
            <person name="Pangilinan J."/>
            <person name="Riley R."/>
            <person name="LaButti K."/>
            <person name="Andreopoulos B."/>
            <person name="Lipzen A."/>
            <person name="Chen C."/>
            <person name="Yanf M."/>
            <person name="Daum C."/>
            <person name="Ng V."/>
            <person name="Clum A."/>
            <person name="Steindorff A."/>
            <person name="Ohm R."/>
            <person name="Martin F."/>
            <person name="Silar P."/>
            <person name="Natvig D."/>
            <person name="Lalanne C."/>
            <person name="Gautier V."/>
            <person name="Ament-velasquez S.L."/>
            <person name="Kruys A."/>
            <person name="Hutchinson M.I."/>
            <person name="Powell A.J."/>
            <person name="Barry K."/>
            <person name="Miller A.N."/>
            <person name="Grigoriev I.V."/>
            <person name="Debuchy R."/>
            <person name="Gladieux P."/>
            <person name="Thoren M.H."/>
            <person name="Johannesson H."/>
        </authorList>
    </citation>
    <scope>NUCLEOTIDE SEQUENCE</scope>
    <source>
        <strain evidence="9">SMH3391-2</strain>
    </source>
</reference>
<dbReference type="PANTHER" id="PTHR19854:SF1">
    <property type="entry name" value="GUANINE NUCLEOTIDE-BINDING PROTEIN SUBUNIT BETA-LIKE PROTEIN 1"/>
    <property type="match status" value="1"/>
</dbReference>
<gene>
    <name evidence="9" type="ORF">B0T17DRAFT_508981</name>
</gene>
<dbReference type="PROSITE" id="PS00678">
    <property type="entry name" value="WD_REPEATS_1"/>
    <property type="match status" value="2"/>
</dbReference>
<evidence type="ECO:0000256" key="8">
    <source>
        <dbReference type="SAM" id="MobiDB-lite"/>
    </source>
</evidence>
<evidence type="ECO:0000256" key="4">
    <source>
        <dbReference type="ARBA" id="ARBA00037931"/>
    </source>
</evidence>
<evidence type="ECO:0000256" key="1">
    <source>
        <dbReference type="ARBA" id="ARBA00022574"/>
    </source>
</evidence>
<evidence type="ECO:0000256" key="2">
    <source>
        <dbReference type="ARBA" id="ARBA00022737"/>
    </source>
</evidence>
<evidence type="ECO:0000256" key="5">
    <source>
        <dbReference type="ARBA" id="ARBA00038749"/>
    </source>
</evidence>
<dbReference type="SMART" id="SM00320">
    <property type="entry name" value="WD40"/>
    <property type="match status" value="6"/>
</dbReference>
<dbReference type="PANTHER" id="PTHR19854">
    <property type="entry name" value="TRANSDUCIN BETA-LIKE 3"/>
    <property type="match status" value="1"/>
</dbReference>
<keyword evidence="1 7" id="KW-0853">WD repeat</keyword>
<dbReference type="InterPro" id="IPR036322">
    <property type="entry name" value="WD40_repeat_dom_sf"/>
</dbReference>
<feature type="region of interest" description="Disordered" evidence="8">
    <location>
        <begin position="348"/>
        <end position="375"/>
    </location>
</feature>
<comment type="subunit">
    <text evidence="5">Component of the ASTRA chromatin remodeling machinery complex.</text>
</comment>
<protein>
    <recommendedName>
        <fullName evidence="6">ASTRA-associated protein 1</fullName>
    </recommendedName>
</protein>
<dbReference type="SUPFAM" id="SSF50978">
    <property type="entry name" value="WD40 repeat-like"/>
    <property type="match status" value="1"/>
</dbReference>
<dbReference type="Gene3D" id="2.130.10.10">
    <property type="entry name" value="YVTN repeat-like/Quinoprotein amine dehydrogenase"/>
    <property type="match status" value="3"/>
</dbReference>
<dbReference type="Proteomes" id="UP001174934">
    <property type="component" value="Unassembled WGS sequence"/>
</dbReference>
<feature type="compositionally biased region" description="Low complexity" evidence="8">
    <location>
        <begin position="362"/>
        <end position="375"/>
    </location>
</feature>
<dbReference type="AlphaFoldDB" id="A0AA40C1T5"/>
<accession>A0AA40C1T5</accession>
<evidence type="ECO:0000256" key="6">
    <source>
        <dbReference type="ARBA" id="ARBA00040563"/>
    </source>
</evidence>
<dbReference type="InterPro" id="IPR019775">
    <property type="entry name" value="WD40_repeat_CS"/>
</dbReference>
<sequence length="437" mass="47477">MATEGQAPAPRAILRGHKAPVHYAAFIRDNQRLLTGDKDGFVISWDLTTMRPRAVWHAHPGQPVLAIAGWGPDKVITHGRNNKLVVWKLAVEDEARLSTTLPLDPPTEPRPDPWIVNILDVNTLNYCAFSCCSSTSEPLSVSSEVMIAVPNTLSSSAVDIFQLPTQARQHTIDFGTAHGIVFALNLSRQAGSLTLIAGFEDGTATVFHYSTEQLKWVNQYSLSKAHTEPVLSLDLSPRGDYFFTSGADDKIVRHPMPHITTPPGQESAPAKSPTTTISKPSTSFKSLSTKHSGQQSLRVRSDGLIFATAGWDAMLRVYSTKSLKEVAALKWHQVGCFAVAFAEMPNSAGGNDRKNDGNNAVVTPVSSSTLGSPSSLQIQQQQQQQQELQARGKSTTTLATAKFGDMSVKEKRIKQATSAHWLAAGAKDGRVSLWEIF</sequence>
<name>A0AA40C1T5_9PEZI</name>
<evidence type="ECO:0000313" key="10">
    <source>
        <dbReference type="Proteomes" id="UP001174934"/>
    </source>
</evidence>
<dbReference type="Pfam" id="PF00400">
    <property type="entry name" value="WD40"/>
    <property type="match status" value="2"/>
</dbReference>
<evidence type="ECO:0000256" key="3">
    <source>
        <dbReference type="ARBA" id="ARBA00037338"/>
    </source>
</evidence>
<organism evidence="9 10">
    <name type="scientific">Bombardia bombarda</name>
    <dbReference type="NCBI Taxonomy" id="252184"/>
    <lineage>
        <taxon>Eukaryota</taxon>
        <taxon>Fungi</taxon>
        <taxon>Dikarya</taxon>
        <taxon>Ascomycota</taxon>
        <taxon>Pezizomycotina</taxon>
        <taxon>Sordariomycetes</taxon>
        <taxon>Sordariomycetidae</taxon>
        <taxon>Sordariales</taxon>
        <taxon>Lasiosphaeriaceae</taxon>
        <taxon>Bombardia</taxon>
    </lineage>
</organism>
<feature type="repeat" description="WD" evidence="7">
    <location>
        <begin position="14"/>
        <end position="55"/>
    </location>
</feature>
<dbReference type="InterPro" id="IPR001680">
    <property type="entry name" value="WD40_rpt"/>
</dbReference>
<keyword evidence="10" id="KW-1185">Reference proteome</keyword>
<dbReference type="PROSITE" id="PS50294">
    <property type="entry name" value="WD_REPEATS_REGION"/>
    <property type="match status" value="1"/>
</dbReference>
<evidence type="ECO:0000313" key="9">
    <source>
        <dbReference type="EMBL" id="KAK0621649.1"/>
    </source>
</evidence>
<keyword evidence="2" id="KW-0677">Repeat</keyword>
<comment type="similarity">
    <text evidence="4">Belongs to the WD repeat ASA1 family.</text>
</comment>
<feature type="compositionally biased region" description="Low complexity" evidence="8">
    <location>
        <begin position="269"/>
        <end position="286"/>
    </location>
</feature>
<proteinExistence type="inferred from homology"/>
<comment type="function">
    <text evidence="3">Component of the ASTRA complex involved in chromatin remodeling.</text>
</comment>
<evidence type="ECO:0000256" key="7">
    <source>
        <dbReference type="PROSITE-ProRule" id="PRU00221"/>
    </source>
</evidence>
<dbReference type="InterPro" id="IPR015943">
    <property type="entry name" value="WD40/YVTN_repeat-like_dom_sf"/>
</dbReference>